<dbReference type="EMBL" id="JALNUB010000005">
    <property type="protein sequence ID" value="MCK8142055.1"/>
    <property type="molecule type" value="Genomic_DNA"/>
</dbReference>
<evidence type="ECO:0000256" key="1">
    <source>
        <dbReference type="ARBA" id="ARBA00004496"/>
    </source>
</evidence>
<dbReference type="SUPFAM" id="SSF51984">
    <property type="entry name" value="MurCD N-terminal domain"/>
    <property type="match status" value="1"/>
</dbReference>
<keyword evidence="6 7" id="KW-0067">ATP-binding</keyword>
<comment type="catalytic activity">
    <reaction evidence="7 8">
        <text>UDP-N-acetyl-alpha-D-muramoyl-L-alanine + D-glutamate + ATP = UDP-N-acetyl-alpha-D-muramoyl-L-alanyl-D-glutamate + ADP + phosphate + H(+)</text>
        <dbReference type="Rhea" id="RHEA:16429"/>
        <dbReference type="ChEBI" id="CHEBI:15378"/>
        <dbReference type="ChEBI" id="CHEBI:29986"/>
        <dbReference type="ChEBI" id="CHEBI:30616"/>
        <dbReference type="ChEBI" id="CHEBI:43474"/>
        <dbReference type="ChEBI" id="CHEBI:83898"/>
        <dbReference type="ChEBI" id="CHEBI:83900"/>
        <dbReference type="ChEBI" id="CHEBI:456216"/>
        <dbReference type="EC" id="6.3.2.9"/>
    </reaction>
</comment>
<evidence type="ECO:0000259" key="10">
    <source>
        <dbReference type="Pfam" id="PF08245"/>
    </source>
</evidence>
<dbReference type="PANTHER" id="PTHR43692">
    <property type="entry name" value="UDP-N-ACETYLMURAMOYLALANINE--D-GLUTAMATE LIGASE"/>
    <property type="match status" value="1"/>
</dbReference>
<dbReference type="InterPro" id="IPR036615">
    <property type="entry name" value="Mur_ligase_C_dom_sf"/>
</dbReference>
<dbReference type="Gene3D" id="3.40.50.720">
    <property type="entry name" value="NAD(P)-binding Rossmann-like Domain"/>
    <property type="match status" value="1"/>
</dbReference>
<protein>
    <recommendedName>
        <fullName evidence="7 8">UDP-N-acetylmuramoylalanine--D-glutamate ligase</fullName>
        <ecNumber evidence="7 8">6.3.2.9</ecNumber>
    </recommendedName>
    <alternativeName>
        <fullName evidence="7">D-glutamic acid-adding enzyme</fullName>
    </alternativeName>
    <alternativeName>
        <fullName evidence="7">UDP-N-acetylmuramoyl-L-alanyl-D-glutamate synthetase</fullName>
    </alternativeName>
</protein>
<evidence type="ECO:0000256" key="8">
    <source>
        <dbReference type="RuleBase" id="RU003664"/>
    </source>
</evidence>
<keyword evidence="3 7" id="KW-0963">Cytoplasm</keyword>
<keyword evidence="4 7" id="KW-0436">Ligase</keyword>
<dbReference type="InterPro" id="IPR013221">
    <property type="entry name" value="Mur_ligase_cen"/>
</dbReference>
<feature type="domain" description="Mur ligase C-terminal" evidence="9">
    <location>
        <begin position="307"/>
        <end position="420"/>
    </location>
</feature>
<organism evidence="11 12">
    <name type="scientific">Flavobacterium pygoscelis</name>
    <dbReference type="NCBI Taxonomy" id="2893176"/>
    <lineage>
        <taxon>Bacteria</taxon>
        <taxon>Pseudomonadati</taxon>
        <taxon>Bacteroidota</taxon>
        <taxon>Flavobacteriia</taxon>
        <taxon>Flavobacteriales</taxon>
        <taxon>Flavobacteriaceae</taxon>
        <taxon>Flavobacterium</taxon>
    </lineage>
</organism>
<sequence>MRLVILGGGESGVGTAILGKKKGYEVFVSDFGKIKGNYKEVLLINGIEWEEEMHTENLILNADLVMKSPGIPDKSPIVKKLKEKGIPIMSEIEFAAPYTNATIIGITGSNGKTTTTMLTHHLLKSAGLNAGLGGNIGKSFAWQVADNKYDSYVLELSSFQLDGIKDFKPHIAIITNISPDHLDRYDYKYENYIDSKFRITMNQTEDDYLIYDADDEAINQWLSTHKTKAKLIPFSLTKIFSEGAYIKDNKMEIKISQEEFTMNTEYIALEGKHNMKNAMAASSVAKLMQIRKATIRESLSDFQGVEHRLEKVLKIQNVQYINDSKATNVNASFYALDSMNTPTVWIVGGVDKGNDYNELMALVREKVKAIICLGVDNKKIIDVFGNVVDIMVEVDNMNDAVKMAQRLTEKGDTVLLSPACASFDLFESYEDRGNQFKQAVKHL</sequence>
<keyword evidence="7 8" id="KW-0131">Cell cycle</keyword>
<dbReference type="SUPFAM" id="SSF53623">
    <property type="entry name" value="MurD-like peptide ligases, catalytic domain"/>
    <property type="match status" value="1"/>
</dbReference>
<keyword evidence="12" id="KW-1185">Reference proteome</keyword>
<keyword evidence="5 7" id="KW-0547">Nucleotide-binding</keyword>
<proteinExistence type="inferred from homology"/>
<dbReference type="InterPro" id="IPR004101">
    <property type="entry name" value="Mur_ligase_C"/>
</dbReference>
<evidence type="ECO:0000256" key="2">
    <source>
        <dbReference type="ARBA" id="ARBA00004752"/>
    </source>
</evidence>
<dbReference type="InterPro" id="IPR036565">
    <property type="entry name" value="Mur-like_cat_sf"/>
</dbReference>
<comment type="caution">
    <text evidence="11">The sequence shown here is derived from an EMBL/GenBank/DDBJ whole genome shotgun (WGS) entry which is preliminary data.</text>
</comment>
<dbReference type="GO" id="GO:0009252">
    <property type="term" value="P:peptidoglycan biosynthetic process"/>
    <property type="evidence" value="ECO:0007669"/>
    <property type="project" value="UniProtKB-UniRule"/>
</dbReference>
<keyword evidence="7 8" id="KW-0133">Cell shape</keyword>
<dbReference type="GO" id="GO:0005737">
    <property type="term" value="C:cytoplasm"/>
    <property type="evidence" value="ECO:0007669"/>
    <property type="project" value="UniProtKB-SubCell"/>
</dbReference>
<evidence type="ECO:0000256" key="3">
    <source>
        <dbReference type="ARBA" id="ARBA00022490"/>
    </source>
</evidence>
<dbReference type="EC" id="6.3.2.9" evidence="7 8"/>
<comment type="similarity">
    <text evidence="7">Belongs to the MurCDEF family.</text>
</comment>
<keyword evidence="7 8" id="KW-0573">Peptidoglycan synthesis</keyword>
<evidence type="ECO:0000256" key="7">
    <source>
        <dbReference type="HAMAP-Rule" id="MF_00639"/>
    </source>
</evidence>
<keyword evidence="7 8" id="KW-0961">Cell wall biogenesis/degradation</keyword>
<comment type="subcellular location">
    <subcellularLocation>
        <location evidence="1 7 8">Cytoplasm</location>
    </subcellularLocation>
</comment>
<reference evidence="11" key="1">
    <citation type="submission" date="2022-04" db="EMBL/GenBank/DDBJ databases">
        <title>Flavobacterium pygoscelis sp. nov. isolated from Chinstrap chick (Pygoscelis antarcticus).</title>
        <authorList>
            <person name="Irgang R."/>
            <person name="Poblete-Morales M."/>
            <person name="Avendano-Herrera R."/>
        </authorList>
    </citation>
    <scope>NUCLEOTIDE SEQUENCE</scope>
    <source>
        <strain evidence="11">I-SCBP12n</strain>
    </source>
</reference>
<dbReference type="AlphaFoldDB" id="A0A9X1XR72"/>
<dbReference type="NCBIfam" id="TIGR01087">
    <property type="entry name" value="murD"/>
    <property type="match status" value="1"/>
</dbReference>
<keyword evidence="7 8" id="KW-0132">Cell division</keyword>
<dbReference type="Pfam" id="PF21377">
    <property type="entry name" value="MurD_N"/>
    <property type="match status" value="1"/>
</dbReference>
<dbReference type="Gene3D" id="3.90.190.20">
    <property type="entry name" value="Mur ligase, C-terminal domain"/>
    <property type="match status" value="1"/>
</dbReference>
<evidence type="ECO:0000313" key="11">
    <source>
        <dbReference type="EMBL" id="MCK8142055.1"/>
    </source>
</evidence>
<dbReference type="GO" id="GO:0071555">
    <property type="term" value="P:cell wall organization"/>
    <property type="evidence" value="ECO:0007669"/>
    <property type="project" value="UniProtKB-KW"/>
</dbReference>
<dbReference type="Pfam" id="PF08245">
    <property type="entry name" value="Mur_ligase_M"/>
    <property type="match status" value="1"/>
</dbReference>
<gene>
    <name evidence="7 11" type="primary">murD</name>
    <name evidence="11" type="ORF">MW871_09135</name>
</gene>
<dbReference type="GO" id="GO:0008360">
    <property type="term" value="P:regulation of cell shape"/>
    <property type="evidence" value="ECO:0007669"/>
    <property type="project" value="UniProtKB-KW"/>
</dbReference>
<dbReference type="Proteomes" id="UP001139260">
    <property type="component" value="Unassembled WGS sequence"/>
</dbReference>
<dbReference type="GO" id="GO:0005524">
    <property type="term" value="F:ATP binding"/>
    <property type="evidence" value="ECO:0007669"/>
    <property type="project" value="UniProtKB-UniRule"/>
</dbReference>
<evidence type="ECO:0000259" key="9">
    <source>
        <dbReference type="Pfam" id="PF02875"/>
    </source>
</evidence>
<dbReference type="SUPFAM" id="SSF53244">
    <property type="entry name" value="MurD-like peptide ligases, peptide-binding domain"/>
    <property type="match status" value="1"/>
</dbReference>
<dbReference type="RefSeq" id="WP_188048773.1">
    <property type="nucleotide sequence ID" value="NZ_JALNUB010000005.1"/>
</dbReference>
<dbReference type="GO" id="GO:0051301">
    <property type="term" value="P:cell division"/>
    <property type="evidence" value="ECO:0007669"/>
    <property type="project" value="UniProtKB-KW"/>
</dbReference>
<feature type="binding site" evidence="7">
    <location>
        <begin position="108"/>
        <end position="114"/>
    </location>
    <ligand>
        <name>ATP</name>
        <dbReference type="ChEBI" id="CHEBI:30616"/>
    </ligand>
</feature>
<dbReference type="Pfam" id="PF02875">
    <property type="entry name" value="Mur_ligase_C"/>
    <property type="match status" value="1"/>
</dbReference>
<evidence type="ECO:0000313" key="12">
    <source>
        <dbReference type="Proteomes" id="UP001139260"/>
    </source>
</evidence>
<dbReference type="PANTHER" id="PTHR43692:SF1">
    <property type="entry name" value="UDP-N-ACETYLMURAMOYLALANINE--D-GLUTAMATE LIGASE"/>
    <property type="match status" value="1"/>
</dbReference>
<comment type="function">
    <text evidence="7 8">Cell wall formation. Catalyzes the addition of glutamate to the nucleotide precursor UDP-N-acetylmuramoyl-L-alanine (UMA).</text>
</comment>
<accession>A0A9X1XR72</accession>
<name>A0A9X1XR72_9FLAO</name>
<evidence type="ECO:0000256" key="5">
    <source>
        <dbReference type="ARBA" id="ARBA00022741"/>
    </source>
</evidence>
<dbReference type="HAMAP" id="MF_00639">
    <property type="entry name" value="MurD"/>
    <property type="match status" value="1"/>
</dbReference>
<evidence type="ECO:0000256" key="4">
    <source>
        <dbReference type="ARBA" id="ARBA00022598"/>
    </source>
</evidence>
<dbReference type="Gene3D" id="3.40.1190.10">
    <property type="entry name" value="Mur-like, catalytic domain"/>
    <property type="match status" value="1"/>
</dbReference>
<dbReference type="GO" id="GO:0008764">
    <property type="term" value="F:UDP-N-acetylmuramoylalanine-D-glutamate ligase activity"/>
    <property type="evidence" value="ECO:0007669"/>
    <property type="project" value="UniProtKB-UniRule"/>
</dbReference>
<feature type="domain" description="Mur ligase central" evidence="10">
    <location>
        <begin position="106"/>
        <end position="284"/>
    </location>
</feature>
<evidence type="ECO:0000256" key="6">
    <source>
        <dbReference type="ARBA" id="ARBA00022840"/>
    </source>
</evidence>
<comment type="pathway">
    <text evidence="2 7 8">Cell wall biogenesis; peptidoglycan biosynthesis.</text>
</comment>
<dbReference type="InterPro" id="IPR005762">
    <property type="entry name" value="MurD"/>
</dbReference>